<dbReference type="PROSITE" id="PS50011">
    <property type="entry name" value="PROTEIN_KINASE_DOM"/>
    <property type="match status" value="1"/>
</dbReference>
<organism evidence="10 11">
    <name type="scientific">candidate division WOR-1 bacterium RIFOXYB2_FULL_36_35</name>
    <dbReference type="NCBI Taxonomy" id="1802578"/>
    <lineage>
        <taxon>Bacteria</taxon>
        <taxon>Bacillati</taxon>
        <taxon>Saganbacteria</taxon>
    </lineage>
</organism>
<evidence type="ECO:0000256" key="8">
    <source>
        <dbReference type="ARBA" id="ARBA00048679"/>
    </source>
</evidence>
<evidence type="ECO:0000256" key="1">
    <source>
        <dbReference type="ARBA" id="ARBA00012513"/>
    </source>
</evidence>
<dbReference type="Pfam" id="PF00069">
    <property type="entry name" value="Pkinase"/>
    <property type="match status" value="2"/>
</dbReference>
<dbReference type="EMBL" id="MEUA01000057">
    <property type="protein sequence ID" value="OGC13363.1"/>
    <property type="molecule type" value="Genomic_DNA"/>
</dbReference>
<evidence type="ECO:0000256" key="7">
    <source>
        <dbReference type="ARBA" id="ARBA00047899"/>
    </source>
</evidence>
<evidence type="ECO:0000256" key="5">
    <source>
        <dbReference type="ARBA" id="ARBA00022777"/>
    </source>
</evidence>
<dbReference type="InterPro" id="IPR050236">
    <property type="entry name" value="Ser_Thr_kinase_AGC"/>
</dbReference>
<name>A0A1F4S0V0_UNCSA</name>
<reference evidence="10 11" key="1">
    <citation type="journal article" date="2016" name="Nat. Commun.">
        <title>Thousands of microbial genomes shed light on interconnected biogeochemical processes in an aquifer system.</title>
        <authorList>
            <person name="Anantharaman K."/>
            <person name="Brown C.T."/>
            <person name="Hug L.A."/>
            <person name="Sharon I."/>
            <person name="Castelle C.J."/>
            <person name="Probst A.J."/>
            <person name="Thomas B.C."/>
            <person name="Singh A."/>
            <person name="Wilkins M.J."/>
            <person name="Karaoz U."/>
            <person name="Brodie E.L."/>
            <person name="Williams K.H."/>
            <person name="Hubbard S.S."/>
            <person name="Banfield J.F."/>
        </authorList>
    </citation>
    <scope>NUCLEOTIDE SEQUENCE [LARGE SCALE GENOMIC DNA]</scope>
</reference>
<sequence>MSIKVDTGQTTNSRLNHAIIQRMTALKPSIAQSVKAQYNPAMLIEERSQLLATLGFAIENPLSNPLLTDELLFAEGGNASIAIKGDIMVKRADTKVKAALLYREALVLQELSSLPGIIKLAAKRDEAISTDSIFLDPVPGINLMNAKEKELFNADEILFLIIQTLKILNGIHRSGYVHRDIKPKNIMVTTDGDIIIIDFGCAEKLGSNVLDSSYSFSKGEFIGDLSVEKLCVEINALSNFHNIKSPKKSLAWLNEILSTTHFPKDEELPLEKRIRKNRLFFEERFSRDICPRIIAKKTFATTFEYLDPRFALYNGATPLADLFSVGIMLYELLCGDTPFHCNTTTEFRAISNKNYLEEIDWSLFPGYLRPLIASHIKPLIIRLIDPNIGNRFPSVDKALEHIKEDKILERLSSVEVLRKNNISSRL</sequence>
<keyword evidence="5" id="KW-0418">Kinase</keyword>
<dbReference type="Gene3D" id="1.10.510.10">
    <property type="entry name" value="Transferase(Phosphotransferase) domain 1"/>
    <property type="match status" value="2"/>
</dbReference>
<protein>
    <recommendedName>
        <fullName evidence="1">non-specific serine/threonine protein kinase</fullName>
        <ecNumber evidence="1">2.7.11.1</ecNumber>
    </recommendedName>
</protein>
<comment type="catalytic activity">
    <reaction evidence="7">
        <text>L-threonyl-[protein] + ATP = O-phospho-L-threonyl-[protein] + ADP + H(+)</text>
        <dbReference type="Rhea" id="RHEA:46608"/>
        <dbReference type="Rhea" id="RHEA-COMP:11060"/>
        <dbReference type="Rhea" id="RHEA-COMP:11605"/>
        <dbReference type="ChEBI" id="CHEBI:15378"/>
        <dbReference type="ChEBI" id="CHEBI:30013"/>
        <dbReference type="ChEBI" id="CHEBI:30616"/>
        <dbReference type="ChEBI" id="CHEBI:61977"/>
        <dbReference type="ChEBI" id="CHEBI:456216"/>
        <dbReference type="EC" id="2.7.11.1"/>
    </reaction>
</comment>
<dbReference type="InterPro" id="IPR000719">
    <property type="entry name" value="Prot_kinase_dom"/>
</dbReference>
<keyword evidence="6" id="KW-0067">ATP-binding</keyword>
<keyword evidence="2" id="KW-0723">Serine/threonine-protein kinase</keyword>
<comment type="catalytic activity">
    <reaction evidence="8">
        <text>L-seryl-[protein] + ATP = O-phospho-L-seryl-[protein] + ADP + H(+)</text>
        <dbReference type="Rhea" id="RHEA:17989"/>
        <dbReference type="Rhea" id="RHEA-COMP:9863"/>
        <dbReference type="Rhea" id="RHEA-COMP:11604"/>
        <dbReference type="ChEBI" id="CHEBI:15378"/>
        <dbReference type="ChEBI" id="CHEBI:29999"/>
        <dbReference type="ChEBI" id="CHEBI:30616"/>
        <dbReference type="ChEBI" id="CHEBI:83421"/>
        <dbReference type="ChEBI" id="CHEBI:456216"/>
        <dbReference type="EC" id="2.7.11.1"/>
    </reaction>
</comment>
<keyword evidence="3" id="KW-0808">Transferase</keyword>
<dbReference type="InterPro" id="IPR008271">
    <property type="entry name" value="Ser/Thr_kinase_AS"/>
</dbReference>
<dbReference type="PANTHER" id="PTHR24356:SF1">
    <property type="entry name" value="SERINE_THREONINE-PROTEIN KINASE GREATWALL"/>
    <property type="match status" value="1"/>
</dbReference>
<evidence type="ECO:0000256" key="6">
    <source>
        <dbReference type="ARBA" id="ARBA00022840"/>
    </source>
</evidence>
<gene>
    <name evidence="10" type="ORF">A2290_02540</name>
</gene>
<dbReference type="SUPFAM" id="SSF56112">
    <property type="entry name" value="Protein kinase-like (PK-like)"/>
    <property type="match status" value="1"/>
</dbReference>
<evidence type="ECO:0000313" key="11">
    <source>
        <dbReference type="Proteomes" id="UP000177905"/>
    </source>
</evidence>
<evidence type="ECO:0000256" key="2">
    <source>
        <dbReference type="ARBA" id="ARBA00022527"/>
    </source>
</evidence>
<evidence type="ECO:0000256" key="3">
    <source>
        <dbReference type="ARBA" id="ARBA00022679"/>
    </source>
</evidence>
<proteinExistence type="predicted"/>
<accession>A0A1F4S0V0</accession>
<dbReference type="Proteomes" id="UP000177905">
    <property type="component" value="Unassembled WGS sequence"/>
</dbReference>
<keyword evidence="4" id="KW-0547">Nucleotide-binding</keyword>
<dbReference type="PROSITE" id="PS00108">
    <property type="entry name" value="PROTEIN_KINASE_ST"/>
    <property type="match status" value="1"/>
</dbReference>
<dbReference type="SMART" id="SM00220">
    <property type="entry name" value="S_TKc"/>
    <property type="match status" value="1"/>
</dbReference>
<dbReference type="AlphaFoldDB" id="A0A1F4S0V0"/>
<feature type="domain" description="Protein kinase" evidence="9">
    <location>
        <begin position="48"/>
        <end position="404"/>
    </location>
</feature>
<dbReference type="EC" id="2.7.11.1" evidence="1"/>
<comment type="caution">
    <text evidence="10">The sequence shown here is derived from an EMBL/GenBank/DDBJ whole genome shotgun (WGS) entry which is preliminary data.</text>
</comment>
<dbReference type="GO" id="GO:0004674">
    <property type="term" value="F:protein serine/threonine kinase activity"/>
    <property type="evidence" value="ECO:0007669"/>
    <property type="project" value="UniProtKB-KW"/>
</dbReference>
<dbReference type="GO" id="GO:0005524">
    <property type="term" value="F:ATP binding"/>
    <property type="evidence" value="ECO:0007669"/>
    <property type="project" value="UniProtKB-KW"/>
</dbReference>
<dbReference type="PANTHER" id="PTHR24356">
    <property type="entry name" value="SERINE/THREONINE-PROTEIN KINASE"/>
    <property type="match status" value="1"/>
</dbReference>
<evidence type="ECO:0000259" key="9">
    <source>
        <dbReference type="PROSITE" id="PS50011"/>
    </source>
</evidence>
<evidence type="ECO:0000313" key="10">
    <source>
        <dbReference type="EMBL" id="OGC13363.1"/>
    </source>
</evidence>
<evidence type="ECO:0000256" key="4">
    <source>
        <dbReference type="ARBA" id="ARBA00022741"/>
    </source>
</evidence>
<dbReference type="InterPro" id="IPR011009">
    <property type="entry name" value="Kinase-like_dom_sf"/>
</dbReference>